<keyword evidence="1" id="KW-1133">Transmembrane helix</keyword>
<reference evidence="2 3" key="1">
    <citation type="submission" date="2020-08" db="EMBL/GenBank/DDBJ databases">
        <title>Genomic Encyclopedia of Type Strains, Phase III (KMG-III): the genomes of soil and plant-associated and newly described type strains.</title>
        <authorList>
            <person name="Whitman W."/>
        </authorList>
    </citation>
    <scope>NUCLEOTIDE SEQUENCE [LARGE SCALE GENOMIC DNA]</scope>
    <source>
        <strain evidence="2 3">CECT 3303</strain>
    </source>
</reference>
<feature type="transmembrane region" description="Helical" evidence="1">
    <location>
        <begin position="471"/>
        <end position="494"/>
    </location>
</feature>
<name>A0A841CYG5_PLAVE</name>
<dbReference type="Proteomes" id="UP000562352">
    <property type="component" value="Unassembled WGS sequence"/>
</dbReference>
<protein>
    <recommendedName>
        <fullName evidence="4">ABC-2 type transport system permease protein</fullName>
    </recommendedName>
</protein>
<feature type="transmembrane region" description="Helical" evidence="1">
    <location>
        <begin position="60"/>
        <end position="79"/>
    </location>
</feature>
<dbReference type="InterPro" id="IPR046264">
    <property type="entry name" value="DUF6297"/>
</dbReference>
<evidence type="ECO:0000313" key="3">
    <source>
        <dbReference type="Proteomes" id="UP000562352"/>
    </source>
</evidence>
<dbReference type="AlphaFoldDB" id="A0A841CYG5"/>
<feature type="transmembrane region" description="Helical" evidence="1">
    <location>
        <begin position="350"/>
        <end position="374"/>
    </location>
</feature>
<dbReference type="RefSeq" id="WP_184940878.1">
    <property type="nucleotide sequence ID" value="NZ_BAAAWZ010000001.1"/>
</dbReference>
<feature type="transmembrane region" description="Helical" evidence="1">
    <location>
        <begin position="136"/>
        <end position="158"/>
    </location>
</feature>
<organism evidence="2 3">
    <name type="scientific">Planomonospora venezuelensis</name>
    <dbReference type="NCBI Taxonomy" id="1999"/>
    <lineage>
        <taxon>Bacteria</taxon>
        <taxon>Bacillati</taxon>
        <taxon>Actinomycetota</taxon>
        <taxon>Actinomycetes</taxon>
        <taxon>Streptosporangiales</taxon>
        <taxon>Streptosporangiaceae</taxon>
        <taxon>Planomonospora</taxon>
    </lineage>
</organism>
<keyword evidence="1" id="KW-0812">Transmembrane</keyword>
<keyword evidence="1" id="KW-0472">Membrane</keyword>
<feature type="transmembrane region" description="Helical" evidence="1">
    <location>
        <begin position="165"/>
        <end position="185"/>
    </location>
</feature>
<accession>A0A841CYG5</accession>
<dbReference type="Pfam" id="PF19814">
    <property type="entry name" value="DUF6297"/>
    <property type="match status" value="1"/>
</dbReference>
<feature type="transmembrane region" description="Helical" evidence="1">
    <location>
        <begin position="428"/>
        <end position="447"/>
    </location>
</feature>
<gene>
    <name evidence="2" type="ORF">FHS22_002295</name>
</gene>
<feature type="transmembrane region" description="Helical" evidence="1">
    <location>
        <begin position="500"/>
        <end position="520"/>
    </location>
</feature>
<keyword evidence="3" id="KW-1185">Reference proteome</keyword>
<feature type="transmembrane region" description="Helical" evidence="1">
    <location>
        <begin position="302"/>
        <end position="319"/>
    </location>
</feature>
<evidence type="ECO:0000313" key="2">
    <source>
        <dbReference type="EMBL" id="MBB5963021.1"/>
    </source>
</evidence>
<feature type="transmembrane region" description="Helical" evidence="1">
    <location>
        <begin position="205"/>
        <end position="225"/>
    </location>
</feature>
<feature type="transmembrane region" description="Helical" evidence="1">
    <location>
        <begin position="395"/>
        <end position="416"/>
    </location>
</feature>
<evidence type="ECO:0000256" key="1">
    <source>
        <dbReference type="SAM" id="Phobius"/>
    </source>
</evidence>
<comment type="caution">
    <text evidence="2">The sequence shown here is derived from an EMBL/GenBank/DDBJ whole genome shotgun (WGS) entry which is preliminary data.</text>
</comment>
<feature type="transmembrane region" description="Helical" evidence="1">
    <location>
        <begin position="108"/>
        <end position="130"/>
    </location>
</feature>
<sequence length="526" mass="52283">MSPVPEIRAFVRSRSRRPRSWLDHYTAGLGLAVTAAVLSQPASALLTAVTREADPSRTGAGIALVMLAWAGLLAAARTLGPVTPPSADAWLLLSPLDRRAVLRRPAGVLLAVSVAAGAVLGVGLLAVLGAPDHTAVRSAAAVVLGVAAATGGTALAVLAQASRTVDAWAGPVVTATVALAAAVALLGSGPGRRLLTAAATAPPTLGAAAAAVSAALAALLVRRAWVALDRIPARILLAATARTGRAAASAVTMDPGSLTWSAEDEHWRGRVLRSRRWPALPAPMAPAWQDWRRLARRPWRPVVLLAAAVLPALAAQAGGASRTATAPAGAGGGSPEAVAVLAGQAGTGAAAASLTAGLVLVGALAAAVTGTSGARRDGDNPALARLLGLGPRRVLAARALLPGLLGAAWLALALAGLSATGALAAGPWWPLAALTAPALAAGALRTARRRPVDHSMPVIDTPVGAIPTGPLVWAMTGIDLTVLGCLPLVVALLFPPAAFGGFLAVQALLGTAVLSAYLAGEGKRPA</sequence>
<dbReference type="EMBL" id="JACHJJ010000006">
    <property type="protein sequence ID" value="MBB5963021.1"/>
    <property type="molecule type" value="Genomic_DNA"/>
</dbReference>
<proteinExistence type="predicted"/>
<evidence type="ECO:0008006" key="4">
    <source>
        <dbReference type="Google" id="ProtNLM"/>
    </source>
</evidence>